<dbReference type="NCBIfam" id="TIGR03354">
    <property type="entry name" value="VI_FHA"/>
    <property type="match status" value="1"/>
</dbReference>
<dbReference type="Gene3D" id="2.60.200.20">
    <property type="match status" value="1"/>
</dbReference>
<dbReference type="Pfam" id="PF00498">
    <property type="entry name" value="FHA"/>
    <property type="match status" value="1"/>
</dbReference>
<dbReference type="InterPro" id="IPR000253">
    <property type="entry name" value="FHA_dom"/>
</dbReference>
<gene>
    <name evidence="3" type="primary">tagH</name>
    <name evidence="3" type="ORF">H0E82_16285</name>
</gene>
<comment type="caution">
    <text evidence="3">The sequence shown here is derived from an EMBL/GenBank/DDBJ whole genome shotgun (WGS) entry which is preliminary data.</text>
</comment>
<dbReference type="Pfam" id="PF20232">
    <property type="entry name" value="T6SS_FHA_C"/>
    <property type="match status" value="1"/>
</dbReference>
<reference evidence="3 4" key="1">
    <citation type="submission" date="2020-07" db="EMBL/GenBank/DDBJ databases">
        <title>isolation of Luteimonas sp. SJ-16.</title>
        <authorList>
            <person name="Huang X.-X."/>
            <person name="Xu L."/>
            <person name="Sun J.-Q."/>
        </authorList>
    </citation>
    <scope>NUCLEOTIDE SEQUENCE [LARGE SCALE GENOMIC DNA]</scope>
    <source>
        <strain evidence="3 4">SJ-16</strain>
    </source>
</reference>
<proteinExistence type="predicted"/>
<feature type="compositionally biased region" description="Pro residues" evidence="1">
    <location>
        <begin position="256"/>
        <end position="265"/>
    </location>
</feature>
<feature type="region of interest" description="Disordered" evidence="1">
    <location>
        <begin position="201"/>
        <end position="269"/>
    </location>
</feature>
<dbReference type="CDD" id="cd00060">
    <property type="entry name" value="FHA"/>
    <property type="match status" value="1"/>
</dbReference>
<organism evidence="3 4">
    <name type="scientific">Luteimonas deserti</name>
    <dbReference type="NCBI Taxonomy" id="2752306"/>
    <lineage>
        <taxon>Bacteria</taxon>
        <taxon>Pseudomonadati</taxon>
        <taxon>Pseudomonadota</taxon>
        <taxon>Gammaproteobacteria</taxon>
        <taxon>Lysobacterales</taxon>
        <taxon>Lysobacteraceae</taxon>
        <taxon>Luteimonas</taxon>
    </lineage>
</organism>
<dbReference type="Proteomes" id="UP000589896">
    <property type="component" value="Unassembled WGS sequence"/>
</dbReference>
<dbReference type="InterPro" id="IPR017735">
    <property type="entry name" value="T6SS_FHA"/>
</dbReference>
<dbReference type="InterPro" id="IPR008984">
    <property type="entry name" value="SMAD_FHA_dom_sf"/>
</dbReference>
<accession>A0A7Z0U0C0</accession>
<dbReference type="EMBL" id="JACCJZ010000020">
    <property type="protein sequence ID" value="NYZ64297.1"/>
    <property type="molecule type" value="Genomic_DNA"/>
</dbReference>
<evidence type="ECO:0000259" key="2">
    <source>
        <dbReference type="PROSITE" id="PS50006"/>
    </source>
</evidence>
<dbReference type="SUPFAM" id="SSF49879">
    <property type="entry name" value="SMAD/FHA domain"/>
    <property type="match status" value="1"/>
</dbReference>
<evidence type="ECO:0000313" key="4">
    <source>
        <dbReference type="Proteomes" id="UP000589896"/>
    </source>
</evidence>
<evidence type="ECO:0000256" key="1">
    <source>
        <dbReference type="SAM" id="MobiDB-lite"/>
    </source>
</evidence>
<protein>
    <submittedName>
        <fullName evidence="3">Type VI secretion system-associated FHA domain protein TagH</fullName>
    </submittedName>
</protein>
<feature type="domain" description="FHA" evidence="2">
    <location>
        <begin position="30"/>
        <end position="78"/>
    </location>
</feature>
<keyword evidence="4" id="KW-1185">Reference proteome</keyword>
<dbReference type="AlphaFoldDB" id="A0A7Z0U0C0"/>
<dbReference type="SMART" id="SM00240">
    <property type="entry name" value="FHA"/>
    <property type="match status" value="1"/>
</dbReference>
<dbReference type="InterPro" id="IPR046883">
    <property type="entry name" value="T6SS_FHA_C"/>
</dbReference>
<dbReference type="PROSITE" id="PS50006">
    <property type="entry name" value="FHA_DOMAIN"/>
    <property type="match status" value="1"/>
</dbReference>
<dbReference type="RefSeq" id="WP_180546488.1">
    <property type="nucleotide sequence ID" value="NZ_JACCJZ010000020.1"/>
</dbReference>
<name>A0A7Z0U0C0_9GAMM</name>
<evidence type="ECO:0000313" key="3">
    <source>
        <dbReference type="EMBL" id="NYZ64297.1"/>
    </source>
</evidence>
<sequence>MNERSLTLKIVGAQPPAGVRAMHVFRASGGSIGRADDCDWVLAAPGISRVHAVVRYVHGLYFLEDRSTNGMLRNGAPLSRGEPVTLDDGDRLQMDSFELAVGLAVDAAAAGPSPLDVAADEDRTIVVPAAAAAGTTSAAASVHFGREDDDWDFGLGPATPEPHARVVPATAPSHMHAPAGDGLDALLAGFGGAAPPPELDPLRLFDPVPAPPPAAGGHWNHSDAASAHFQPPRGANGAGVQLPETWDLTQGDFAPRPSPASPPAGPAAGDDVDAILRIVVDGVMETLRARAEIKNTFRLPVTIIQRSENNPLKFAATPDEAMRRLFERDSAFLGGSDAFEDAFDDIRCHQMAMLAGMRAAFESLLAHFSPERVEREVDAGGRGLFGGKARYWERYRDDFGRAAKDPDTAFRMLFGDEFARAYEAQLARLKSARRRNAR</sequence>